<evidence type="ECO:0000313" key="1">
    <source>
        <dbReference type="EMBL" id="RUL59315.1"/>
    </source>
</evidence>
<dbReference type="OrthoDB" id="1028138at2"/>
<sequence length="1178" mass="135651">MDNVLSYNRKSNGEDWFPLTGQYNEDDIKAIKDPNGGQAENPKTAIPSPFAQLDLVKNAFEHIAKDPRLLGTRMDMRLVSQALDIAQMFHNFDEMKSMYGLQLVEWNMQHLQMLLNDPAHRLLGETLQMFIEQDATAYNFSRNMSIYFIVYGNQVLGSTSPASLFMASPNANCMEQIQVEQGKVLFGEWRNLWERNPKFVKYVYAMFTAFPELKRMCSEVNNYLIENFKMLERMGLDYAKTRNEIITEIGNPEASDQESALKAREYLNRNYIAIENGVNVLGFPLYRCRQEDVNAAIAESDFVIVPSQPDALAETRRPLVLQNDLNTLASDPFIYVTYPWENSTVITPEMFREQDINKRILPSTTHQYPWLTDDDFFRPTMIKLDFPVDNECFFDGNIKAHSRDVDNNSFLLPLKPVFFKYFTMKDLMTGTIAGLPIFEMQHLRIAGQEAVKAILRIRVRKTEKSPYSFITLQRTYVEAVNGDLTYDSTNNYGKFVSVSFSLAIFPFVKRADFNRYHVQLIDRALGNLAASDLSLEFYRNGLQQRIDEPVTRQRSLKRIKNMGSTFYSIDTDFDLMNIVVSDDRGMRIAEGLVTPQWIEGEGGTSAFTFAVDFGTTNTHVESMRDEQLPQPLKIENESRERLIATLYNGSDQTKYLFEIVMRQEFIPKVMGEDYGFPQRTVLSECERLDTMTIDRIEALGDANIPFIYEKESIGIGNRIKANLKWSTDPANKKRISCYLTELALLIRAKVLLDGGDMRKTRLVWFYPLSMQQGNIENIKRTWGQIMKSVFGIEATDDNLIQMPESIAPYYFYKTHPDRFKAAASTVASIDIGGGTSDVAVFQENSARPTLLTSFRFAANSIFGDAYSDVPQGDTNPMLKKYVTYFKNLFDNDEDKYGELNGILDDITAKRKSEDINAFLFSVENNKATKNNPVFSYNELLNTDSARKLLFIYFYVTLIYYVANMMKKRGLQKPRNVMFSGTGSKVLDIVGSQEELDLLTQTIIEEIYEEKYDNGAFAVVKEKTRPKQITCQGGLYQVRDKSGMMQVKEINSELADYDNTIRTNFSLINRERITYSDMADVNRRQTIVAEVVEEVRRYNEFFLGFCDRIHVTDRFLVDMKSINTFRELVNRDLEHHLIQGWEAAQKNNEEKNDNDEISDTLFFYPIVGSIRYNLIENLN</sequence>
<evidence type="ECO:0000313" key="2">
    <source>
        <dbReference type="Proteomes" id="UP000278983"/>
    </source>
</evidence>
<name>A0A3S0QTS5_9BACT</name>
<reference evidence="1 2" key="1">
    <citation type="submission" date="2018-12" db="EMBL/GenBank/DDBJ databases">
        <title>Genome sequencing of Prevotella sp. KCOM 3155 (= JS262).</title>
        <authorList>
            <person name="Kook J.-K."/>
            <person name="Park S.-N."/>
            <person name="Lim Y.K."/>
        </authorList>
    </citation>
    <scope>NUCLEOTIDE SEQUENCE [LARGE SCALE GENOMIC DNA]</scope>
    <source>
        <strain evidence="1 2">KCOM 3155</strain>
    </source>
</reference>
<dbReference type="RefSeq" id="WP_126678475.1">
    <property type="nucleotide sequence ID" value="NZ_RYYU01000001.1"/>
</dbReference>
<keyword evidence="2" id="KW-1185">Reference proteome</keyword>
<dbReference type="EMBL" id="RYYU01000001">
    <property type="protein sequence ID" value="RUL59315.1"/>
    <property type="molecule type" value="Genomic_DNA"/>
</dbReference>
<organism evidence="1 2">
    <name type="scientific">Prevotella koreensis</name>
    <dbReference type="NCBI Taxonomy" id="2490854"/>
    <lineage>
        <taxon>Bacteria</taxon>
        <taxon>Pseudomonadati</taxon>
        <taxon>Bacteroidota</taxon>
        <taxon>Bacteroidia</taxon>
        <taxon>Bacteroidales</taxon>
        <taxon>Prevotellaceae</taxon>
        <taxon>Prevotella</taxon>
    </lineage>
</organism>
<comment type="caution">
    <text evidence="1">The sequence shown here is derived from an EMBL/GenBank/DDBJ whole genome shotgun (WGS) entry which is preliminary data.</text>
</comment>
<dbReference type="Proteomes" id="UP000278983">
    <property type="component" value="Unassembled WGS sequence"/>
</dbReference>
<protein>
    <submittedName>
        <fullName evidence="1">Uncharacterized protein</fullName>
    </submittedName>
</protein>
<dbReference type="AlphaFoldDB" id="A0A3S0QTS5"/>
<gene>
    <name evidence="1" type="ORF">EHV08_05785</name>
</gene>
<accession>A0A3S0QTS5</accession>
<proteinExistence type="predicted"/>